<evidence type="ECO:0000256" key="2">
    <source>
        <dbReference type="SAM" id="MobiDB-lite"/>
    </source>
</evidence>
<dbReference type="AlphaFoldDB" id="A0A2P7YRT5"/>
<feature type="compositionally biased region" description="Polar residues" evidence="2">
    <location>
        <begin position="17"/>
        <end position="29"/>
    </location>
</feature>
<keyword evidence="1" id="KW-0175">Coiled coil</keyword>
<comment type="caution">
    <text evidence="3">The sequence shown here is derived from an EMBL/GenBank/DDBJ whole genome shotgun (WGS) entry which is preliminary data.</text>
</comment>
<dbReference type="RefSeq" id="XP_024713898.1">
    <property type="nucleotide sequence ID" value="XM_024857972.1"/>
</dbReference>
<dbReference type="VEuPathDB" id="FungiDB:C7M61_002602"/>
<proteinExistence type="predicted"/>
<evidence type="ECO:0000313" key="3">
    <source>
        <dbReference type="EMBL" id="PSK38666.1"/>
    </source>
</evidence>
<accession>A0A2P7YRT5</accession>
<gene>
    <name evidence="3" type="ORF">C7M61_002602</name>
</gene>
<protein>
    <submittedName>
        <fullName evidence="3">Uncharacterized protein</fullName>
    </submittedName>
</protein>
<feature type="region of interest" description="Disordered" evidence="2">
    <location>
        <begin position="258"/>
        <end position="293"/>
    </location>
</feature>
<feature type="region of interest" description="Disordered" evidence="2">
    <location>
        <begin position="1"/>
        <end position="47"/>
    </location>
</feature>
<dbReference type="GeneID" id="36565991"/>
<sequence>MDTLGSPRARSPLRLMNTPTTTLSKSPSGKTLLKSPSRSPLREESPLQRHHEMVARNNTLAKEYGQLEEELGKKIALVDELTIKVSNTERIVKALQDERRNELALYEKEIAFYKDTIADLQRKSLRYLQQLEQGRSHSHQVSQELDDKYARLLKSVKALQLDLELERNSKALLIDQIEYLTKERDFLLDHENLASRVPLGLSVVKHDVQQYDEESEESLNMLSSLADELVQDDYALETSSPIKSPEYKEDNFMDVARNFQFPPSPERIPSPERLPTPERLPPPVSRLPPSPDANVLKRKSLPIKLKEQEDLKDEFVLSPLKLTSNGYFEPDLSSRLASTSKRHLLIKPNHSRYNSHDFMPIKVEFEQQDQLYRSSLAPVKEMLNKLKEVDEGDGDQAEALRKLKGLEPSKRDSLLSSSSKRSSMFTDINILSSDITKQEIMKLKFELQSLKLHNEKLLSYIGFELQKQKKNIKKLSSRSNLRGGNMEYSDAKLIEKLRDMLIQKKRVLRSVSINPILSTKADVRKSSFLDPALGLGLLQPARGEDEDEDDFVFKSHFINSLGNVNGDCDDYGFLSHHRNHSLRLFSNHTQEYLNEADTKQPKKAKSQTFAPQDVSFSQFETDWEQSVEESIDGDDEDDEDLWEDMASEKSSSGSEVDYAKLNTFNQLRYLIMGKEHFRKKRRTLEEPLVDENLKYKFLTVVIGITVLGLRFTAHHPQQHT</sequence>
<evidence type="ECO:0000256" key="1">
    <source>
        <dbReference type="SAM" id="Coils"/>
    </source>
</evidence>
<feature type="compositionally biased region" description="Pro residues" evidence="2">
    <location>
        <begin position="262"/>
        <end position="291"/>
    </location>
</feature>
<dbReference type="EMBL" id="PYFQ01000005">
    <property type="protein sequence ID" value="PSK38666.1"/>
    <property type="molecule type" value="Genomic_DNA"/>
</dbReference>
<evidence type="ECO:0000313" key="4">
    <source>
        <dbReference type="Proteomes" id="UP000241107"/>
    </source>
</evidence>
<reference evidence="3 4" key="1">
    <citation type="submission" date="2018-03" db="EMBL/GenBank/DDBJ databases">
        <title>Candida pseudohaemulonii genome assembly and annotation.</title>
        <authorList>
            <person name="Munoz J.F."/>
            <person name="Gade L.G."/>
            <person name="Chow N.A."/>
            <person name="Litvintseva A.P."/>
            <person name="Loparev V.N."/>
            <person name="Cuomo C.A."/>
        </authorList>
    </citation>
    <scope>NUCLEOTIDE SEQUENCE [LARGE SCALE GENOMIC DNA]</scope>
    <source>
        <strain evidence="3 4">B12108</strain>
    </source>
</reference>
<feature type="coiled-coil region" evidence="1">
    <location>
        <begin position="78"/>
        <end position="123"/>
    </location>
</feature>
<organism evidence="3 4">
    <name type="scientific">Candidozyma pseudohaemuli</name>
    <dbReference type="NCBI Taxonomy" id="418784"/>
    <lineage>
        <taxon>Eukaryota</taxon>
        <taxon>Fungi</taxon>
        <taxon>Dikarya</taxon>
        <taxon>Ascomycota</taxon>
        <taxon>Saccharomycotina</taxon>
        <taxon>Pichiomycetes</taxon>
        <taxon>Metschnikowiaceae</taxon>
        <taxon>Candidozyma</taxon>
    </lineage>
</organism>
<dbReference type="OrthoDB" id="3995760at2759"/>
<name>A0A2P7YRT5_9ASCO</name>
<dbReference type="STRING" id="418784.A0A2P7YRT5"/>
<dbReference type="Proteomes" id="UP000241107">
    <property type="component" value="Unassembled WGS sequence"/>
</dbReference>
<keyword evidence="4" id="KW-1185">Reference proteome</keyword>